<dbReference type="Pfam" id="PF21813">
    <property type="entry name" value="DUF6882"/>
    <property type="match status" value="1"/>
</dbReference>
<comment type="caution">
    <text evidence="1">The sequence shown here is derived from an EMBL/GenBank/DDBJ whole genome shotgun (WGS) entry which is preliminary data.</text>
</comment>
<dbReference type="AlphaFoldDB" id="A0A433V6Z7"/>
<keyword evidence="2" id="KW-1185">Reference proteome</keyword>
<evidence type="ECO:0000313" key="2">
    <source>
        <dbReference type="Proteomes" id="UP000271624"/>
    </source>
</evidence>
<proteinExistence type="predicted"/>
<accession>A0A433V6Z7</accession>
<reference evidence="1" key="2">
    <citation type="journal article" date="2019" name="Genome Biol. Evol.">
        <title>Day and night: Metabolic profiles and evolutionary relationships of six axenic non-marine cyanobacteria.</title>
        <authorList>
            <person name="Will S.E."/>
            <person name="Henke P."/>
            <person name="Boedeker C."/>
            <person name="Huang S."/>
            <person name="Brinkmann H."/>
            <person name="Rohde M."/>
            <person name="Jarek M."/>
            <person name="Friedl T."/>
            <person name="Seufert S."/>
            <person name="Schumacher M."/>
            <person name="Overmann J."/>
            <person name="Neumann-Schaal M."/>
            <person name="Petersen J."/>
        </authorList>
    </citation>
    <scope>NUCLEOTIDE SEQUENCE [LARGE SCALE GENOMIC DNA]</scope>
    <source>
        <strain evidence="1">PCC 7102</strain>
    </source>
</reference>
<reference evidence="1" key="1">
    <citation type="submission" date="2018-12" db="EMBL/GenBank/DDBJ databases">
        <authorList>
            <person name="Will S."/>
            <person name="Neumann-Schaal M."/>
            <person name="Henke P."/>
        </authorList>
    </citation>
    <scope>NUCLEOTIDE SEQUENCE</scope>
    <source>
        <strain evidence="1">PCC 7102</strain>
    </source>
</reference>
<organism evidence="1 2">
    <name type="scientific">Dulcicalothrix desertica PCC 7102</name>
    <dbReference type="NCBI Taxonomy" id="232991"/>
    <lineage>
        <taxon>Bacteria</taxon>
        <taxon>Bacillati</taxon>
        <taxon>Cyanobacteriota</taxon>
        <taxon>Cyanophyceae</taxon>
        <taxon>Nostocales</taxon>
        <taxon>Calotrichaceae</taxon>
        <taxon>Dulcicalothrix</taxon>
    </lineage>
</organism>
<gene>
    <name evidence="1" type="ORF">DSM106972_064880</name>
</gene>
<sequence>MNKDEFAIFFEQSIDNLQQKQEDLKDKYAFGSFPKYCFDQEIGTLQFQDDQDQVQVEALVTPIGSFSYKSETWQWSWANSSILERLRLKSERIKELYTFTGAPIFEASIVKVNEEQAWELSAMAVEYLKSLGCYSMPYEGRQLRNFVSIDEIIKCPKDLRLN</sequence>
<dbReference type="InterPro" id="IPR049249">
    <property type="entry name" value="DUF6882"/>
</dbReference>
<dbReference type="Proteomes" id="UP000271624">
    <property type="component" value="Unassembled WGS sequence"/>
</dbReference>
<dbReference type="RefSeq" id="WP_127084668.1">
    <property type="nucleotide sequence ID" value="NZ_RSCL01000018.1"/>
</dbReference>
<name>A0A433V6Z7_9CYAN</name>
<protein>
    <submittedName>
        <fullName evidence="1">Uncharacterized protein</fullName>
    </submittedName>
</protein>
<dbReference type="EMBL" id="RSCL01000018">
    <property type="protein sequence ID" value="RUT01865.1"/>
    <property type="molecule type" value="Genomic_DNA"/>
</dbReference>
<evidence type="ECO:0000313" key="1">
    <source>
        <dbReference type="EMBL" id="RUT01865.1"/>
    </source>
</evidence>